<dbReference type="PANTHER" id="PTHR43436">
    <property type="entry name" value="ARAC-FAMILY TRANSCRIPTIONAL REGULATOR"/>
    <property type="match status" value="1"/>
</dbReference>
<dbReference type="GO" id="GO:0003700">
    <property type="term" value="F:DNA-binding transcription factor activity"/>
    <property type="evidence" value="ECO:0007669"/>
    <property type="project" value="InterPro"/>
</dbReference>
<dbReference type="Proteomes" id="UP000585638">
    <property type="component" value="Unassembled WGS sequence"/>
</dbReference>
<protein>
    <submittedName>
        <fullName evidence="5">AraC-like DNA-binding protein</fullName>
    </submittedName>
</protein>
<evidence type="ECO:0000313" key="6">
    <source>
        <dbReference type="Proteomes" id="UP000585638"/>
    </source>
</evidence>
<evidence type="ECO:0000256" key="3">
    <source>
        <dbReference type="ARBA" id="ARBA00023163"/>
    </source>
</evidence>
<sequence>MRTTLRELTERITRLHARGTRPVWIDGMTVNVRTSTVASTGGVMRPVLALVAQGAKQTTLADRVYDYRAGQYLVASLDLPVAGRITRASPAEPFVGLGLPLKKSIITQLLLETGGGGRADDDASSGIVTADADEELLDAVVRLLRLLDRPADFAVLGPGVEREIHWRLMNGPRGAAVRRIGMEDSRVSLVGRATEWISRHYDRTIRISDLADEVGVSVATLNRHFRAVTAMSPLQYQKNLRLQQARLRLIAAPDDVAAVGYAVGYDSPSQFSREYRRLFGEPPGRDVLRIQEDVEVGA</sequence>
<organism evidence="5 6">
    <name type="scientific">Kutzneria kofuensis</name>
    <dbReference type="NCBI Taxonomy" id="103725"/>
    <lineage>
        <taxon>Bacteria</taxon>
        <taxon>Bacillati</taxon>
        <taxon>Actinomycetota</taxon>
        <taxon>Actinomycetes</taxon>
        <taxon>Pseudonocardiales</taxon>
        <taxon>Pseudonocardiaceae</taxon>
        <taxon>Kutzneria</taxon>
    </lineage>
</organism>
<dbReference type="PROSITE" id="PS01124">
    <property type="entry name" value="HTH_ARAC_FAMILY_2"/>
    <property type="match status" value="1"/>
</dbReference>
<dbReference type="GO" id="GO:0043565">
    <property type="term" value="F:sequence-specific DNA binding"/>
    <property type="evidence" value="ECO:0007669"/>
    <property type="project" value="InterPro"/>
</dbReference>
<keyword evidence="2 5" id="KW-0238">DNA-binding</keyword>
<reference evidence="5 6" key="1">
    <citation type="submission" date="2020-08" db="EMBL/GenBank/DDBJ databases">
        <title>Sequencing the genomes of 1000 actinobacteria strains.</title>
        <authorList>
            <person name="Klenk H.-P."/>
        </authorList>
    </citation>
    <scope>NUCLEOTIDE SEQUENCE [LARGE SCALE GENOMIC DNA]</scope>
    <source>
        <strain evidence="5 6">DSM 43851</strain>
    </source>
</reference>
<dbReference type="PROSITE" id="PS00041">
    <property type="entry name" value="HTH_ARAC_FAMILY_1"/>
    <property type="match status" value="1"/>
</dbReference>
<dbReference type="AlphaFoldDB" id="A0A7W9KKZ8"/>
<keyword evidence="6" id="KW-1185">Reference proteome</keyword>
<feature type="domain" description="HTH araC/xylS-type" evidence="4">
    <location>
        <begin position="191"/>
        <end position="289"/>
    </location>
</feature>
<dbReference type="Pfam" id="PF06719">
    <property type="entry name" value="AraC_N"/>
    <property type="match status" value="1"/>
</dbReference>
<gene>
    <name evidence="5" type="ORF">BJ998_005379</name>
</gene>
<comment type="caution">
    <text evidence="5">The sequence shown here is derived from an EMBL/GenBank/DDBJ whole genome shotgun (WGS) entry which is preliminary data.</text>
</comment>
<dbReference type="Pfam" id="PF12833">
    <property type="entry name" value="HTH_18"/>
    <property type="match status" value="1"/>
</dbReference>
<evidence type="ECO:0000256" key="2">
    <source>
        <dbReference type="ARBA" id="ARBA00023125"/>
    </source>
</evidence>
<dbReference type="RefSeq" id="WP_184866018.1">
    <property type="nucleotide sequence ID" value="NZ_BAAAWY010000049.1"/>
</dbReference>
<dbReference type="EMBL" id="JACHIR010000001">
    <property type="protein sequence ID" value="MBB5894183.1"/>
    <property type="molecule type" value="Genomic_DNA"/>
</dbReference>
<dbReference type="InterPro" id="IPR018060">
    <property type="entry name" value="HTH_AraC"/>
</dbReference>
<keyword evidence="3" id="KW-0804">Transcription</keyword>
<evidence type="ECO:0000313" key="5">
    <source>
        <dbReference type="EMBL" id="MBB5894183.1"/>
    </source>
</evidence>
<dbReference type="PANTHER" id="PTHR43436:SF1">
    <property type="entry name" value="TRANSCRIPTIONAL REGULATORY PROTEIN"/>
    <property type="match status" value="1"/>
</dbReference>
<dbReference type="InterPro" id="IPR018062">
    <property type="entry name" value="HTH_AraC-typ_CS"/>
</dbReference>
<dbReference type="SUPFAM" id="SSF46689">
    <property type="entry name" value="Homeodomain-like"/>
    <property type="match status" value="2"/>
</dbReference>
<accession>A0A7W9KKZ8</accession>
<dbReference type="Gene3D" id="1.10.10.60">
    <property type="entry name" value="Homeodomain-like"/>
    <property type="match status" value="1"/>
</dbReference>
<dbReference type="InterPro" id="IPR009057">
    <property type="entry name" value="Homeodomain-like_sf"/>
</dbReference>
<evidence type="ECO:0000256" key="1">
    <source>
        <dbReference type="ARBA" id="ARBA00023015"/>
    </source>
</evidence>
<dbReference type="SMART" id="SM00342">
    <property type="entry name" value="HTH_ARAC"/>
    <property type="match status" value="1"/>
</dbReference>
<dbReference type="InterPro" id="IPR009594">
    <property type="entry name" value="Tscrpt_reg_HTH_AraC_N"/>
</dbReference>
<evidence type="ECO:0000259" key="4">
    <source>
        <dbReference type="PROSITE" id="PS01124"/>
    </source>
</evidence>
<keyword evidence="1" id="KW-0805">Transcription regulation</keyword>
<name>A0A7W9KKZ8_9PSEU</name>
<proteinExistence type="predicted"/>